<proteinExistence type="predicted"/>
<dbReference type="PANTHER" id="PTHR30386">
    <property type="entry name" value="MEMBRANE FUSION SUBUNIT OF EMRAB-TOLC MULTIDRUG EFFLUX PUMP"/>
    <property type="match status" value="1"/>
</dbReference>
<evidence type="ECO:0000256" key="2">
    <source>
        <dbReference type="SAM" id="Phobius"/>
    </source>
</evidence>
<organism evidence="3 4">
    <name type="scientific">Pectobacterium parvum</name>
    <dbReference type="NCBI Taxonomy" id="2778550"/>
    <lineage>
        <taxon>Bacteria</taxon>
        <taxon>Pseudomonadati</taxon>
        <taxon>Pseudomonadota</taxon>
        <taxon>Gammaproteobacteria</taxon>
        <taxon>Enterobacterales</taxon>
        <taxon>Pectobacteriaceae</taxon>
        <taxon>Pectobacterium</taxon>
    </lineage>
</organism>
<dbReference type="Gene3D" id="2.40.30.170">
    <property type="match status" value="1"/>
</dbReference>
<dbReference type="InterPro" id="IPR050739">
    <property type="entry name" value="MFP"/>
</dbReference>
<dbReference type="EMBL" id="JBIXKD010000006">
    <property type="protein sequence ID" value="MFJ5321198.1"/>
    <property type="molecule type" value="Genomic_DNA"/>
</dbReference>
<evidence type="ECO:0000313" key="3">
    <source>
        <dbReference type="EMBL" id="MFJ5321198.1"/>
    </source>
</evidence>
<evidence type="ECO:0000256" key="1">
    <source>
        <dbReference type="SAM" id="Coils"/>
    </source>
</evidence>
<keyword evidence="2" id="KW-1133">Transmembrane helix</keyword>
<dbReference type="RefSeq" id="WP_111778448.1">
    <property type="nucleotide sequence ID" value="NZ_JBEHEN010000044.1"/>
</dbReference>
<evidence type="ECO:0000313" key="4">
    <source>
        <dbReference type="Proteomes" id="UP001617714"/>
    </source>
</evidence>
<dbReference type="PANTHER" id="PTHR30386:SF28">
    <property type="entry name" value="EXPORTED PROTEIN"/>
    <property type="match status" value="1"/>
</dbReference>
<accession>A0ABW8FWM9</accession>
<dbReference type="PRINTS" id="PR01490">
    <property type="entry name" value="RTXTOXIND"/>
</dbReference>
<keyword evidence="2" id="KW-0472">Membrane</keyword>
<keyword evidence="4" id="KW-1185">Reference proteome</keyword>
<protein>
    <submittedName>
        <fullName evidence="3">HlyD family efflux transporter periplasmic adaptor subunit</fullName>
    </submittedName>
</protein>
<feature type="transmembrane region" description="Helical" evidence="2">
    <location>
        <begin position="29"/>
        <end position="48"/>
    </location>
</feature>
<dbReference type="Proteomes" id="UP001617714">
    <property type="component" value="Unassembled WGS sequence"/>
</dbReference>
<gene>
    <name evidence="3" type="ORF">ACIPSN_07425</name>
</gene>
<sequence>MNKDNKSNYNEPMKWNGDALLINTFNSSIVYYLLVLFLCVVFYLLFFCNLSKKIELEGEIISHPKTINIYATNQGIIKKIFYHPGDLVKQGEPLLSINSSAVIKDGEETYLRSRNIQEKIRIANKIIVDQNNLSEERIHSLEQQINQYNELLIDINKIEVDINNGTYFFKKNKVEFDGYLKKGLITKEQLLNQSYNYYQQYNLYQSVLLQKNEIKTKIIDLRNRIQEIKSDNYKSDGLKRSEILDLQNKLNEIKVAEELIIPSPISGIIESVNFSIDEQIKNGNILMKVAPQKKQYEIISWVPNYVMPYLKVNDEVVIRYDAFPYEQYGQFNGNVSFISNVSASQEEISQYNLLPEQYSGSLTFYKIKISNIKQNVKLKNNNFELKNNMIAHIIIPYDSRRLYDWIFSPIYKINNAIKGVDDE</sequence>
<name>A0ABW8FWM9_9GAMM</name>
<keyword evidence="1" id="KW-0175">Coiled coil</keyword>
<feature type="coiled-coil region" evidence="1">
    <location>
        <begin position="131"/>
        <end position="161"/>
    </location>
</feature>
<comment type="caution">
    <text evidence="3">The sequence shown here is derived from an EMBL/GenBank/DDBJ whole genome shotgun (WGS) entry which is preliminary data.</text>
</comment>
<reference evidence="3 4" key="1">
    <citation type="submission" date="2024-10" db="EMBL/GenBank/DDBJ databases">
        <authorList>
            <person name="Lu C.-H."/>
        </authorList>
    </citation>
    <scope>NUCLEOTIDE SEQUENCE [LARGE SCALE GENOMIC DNA]</scope>
    <source>
        <strain evidence="3 4">22QBSP01-2</strain>
    </source>
</reference>
<keyword evidence="2" id="KW-0812">Transmembrane</keyword>